<evidence type="ECO:0000313" key="1">
    <source>
        <dbReference type="EMBL" id="GAI78816.1"/>
    </source>
</evidence>
<organism evidence="1">
    <name type="scientific">marine sediment metagenome</name>
    <dbReference type="NCBI Taxonomy" id="412755"/>
    <lineage>
        <taxon>unclassified sequences</taxon>
        <taxon>metagenomes</taxon>
        <taxon>ecological metagenomes</taxon>
    </lineage>
</organism>
<proteinExistence type="predicted"/>
<sequence>LTDKGIGIYFSFSKQVIKYTLPKKPSSRSSREKCLLKLAGMQAPIKLTAVSPTINSSLLNFFLKGFEGGY</sequence>
<name>X1SI33_9ZZZZ</name>
<comment type="caution">
    <text evidence="1">The sequence shown here is derived from an EMBL/GenBank/DDBJ whole genome shotgun (WGS) entry which is preliminary data.</text>
</comment>
<protein>
    <submittedName>
        <fullName evidence="1">Uncharacterized protein</fullName>
    </submittedName>
</protein>
<reference evidence="1" key="1">
    <citation type="journal article" date="2014" name="Front. Microbiol.">
        <title>High frequency of phylogenetically diverse reductive dehalogenase-homologous genes in deep subseafloor sedimentary metagenomes.</title>
        <authorList>
            <person name="Kawai M."/>
            <person name="Futagami T."/>
            <person name="Toyoda A."/>
            <person name="Takaki Y."/>
            <person name="Nishi S."/>
            <person name="Hori S."/>
            <person name="Arai W."/>
            <person name="Tsubouchi T."/>
            <person name="Morono Y."/>
            <person name="Uchiyama I."/>
            <person name="Ito T."/>
            <person name="Fujiyama A."/>
            <person name="Inagaki F."/>
            <person name="Takami H."/>
        </authorList>
    </citation>
    <scope>NUCLEOTIDE SEQUENCE</scope>
    <source>
        <strain evidence="1">Expedition CK06-06</strain>
    </source>
</reference>
<gene>
    <name evidence="1" type="ORF">S12H4_24523</name>
</gene>
<dbReference type="AlphaFoldDB" id="X1SI33"/>
<feature type="non-terminal residue" evidence="1">
    <location>
        <position position="1"/>
    </location>
</feature>
<accession>X1SI33</accession>
<dbReference type="EMBL" id="BARW01013338">
    <property type="protein sequence ID" value="GAI78816.1"/>
    <property type="molecule type" value="Genomic_DNA"/>
</dbReference>